<comment type="caution">
    <text evidence="2">The sequence shown here is derived from an EMBL/GenBank/DDBJ whole genome shotgun (WGS) entry which is preliminary data.</text>
</comment>
<sequence>MAASMTEGVLAVKEKWIEELEDQFHEKLRSFTSDVKMKMRSVSKEAAIQVFEFALLFLTQAFPDLGAFESASDVIKDGTMELRKDFDKLEKTLSQKLKEAQESFSEKLEDAKQTFGEKLEDAQQNLSEKLSEVQENANSFQHKVENDLDQLNKANESKTHQILKKKRKLQKPLSDKTKISQTTAVTTPSTTKASASAAATPCGPPKSLR</sequence>
<proteinExistence type="predicted"/>
<feature type="region of interest" description="Disordered" evidence="1">
    <location>
        <begin position="154"/>
        <end position="209"/>
    </location>
</feature>
<dbReference type="EMBL" id="JAWDGP010006065">
    <property type="protein sequence ID" value="KAK3747950.1"/>
    <property type="molecule type" value="Genomic_DNA"/>
</dbReference>
<feature type="compositionally biased region" description="Basic residues" evidence="1">
    <location>
        <begin position="161"/>
        <end position="170"/>
    </location>
</feature>
<reference evidence="2" key="1">
    <citation type="journal article" date="2023" name="G3 (Bethesda)">
        <title>A reference genome for the long-term kleptoplast-retaining sea slug Elysia crispata morphotype clarki.</title>
        <authorList>
            <person name="Eastman K.E."/>
            <person name="Pendleton A.L."/>
            <person name="Shaikh M.A."/>
            <person name="Suttiyut T."/>
            <person name="Ogas R."/>
            <person name="Tomko P."/>
            <person name="Gavelis G."/>
            <person name="Widhalm J.R."/>
            <person name="Wisecaver J.H."/>
        </authorList>
    </citation>
    <scope>NUCLEOTIDE SEQUENCE</scope>
    <source>
        <strain evidence="2">ECLA1</strain>
    </source>
</reference>
<dbReference type="AlphaFoldDB" id="A0AAE0YJA0"/>
<dbReference type="SUPFAM" id="SSF58113">
    <property type="entry name" value="Apolipoprotein A-I"/>
    <property type="match status" value="1"/>
</dbReference>
<organism evidence="2 3">
    <name type="scientific">Elysia crispata</name>
    <name type="common">lettuce slug</name>
    <dbReference type="NCBI Taxonomy" id="231223"/>
    <lineage>
        <taxon>Eukaryota</taxon>
        <taxon>Metazoa</taxon>
        <taxon>Spiralia</taxon>
        <taxon>Lophotrochozoa</taxon>
        <taxon>Mollusca</taxon>
        <taxon>Gastropoda</taxon>
        <taxon>Heterobranchia</taxon>
        <taxon>Euthyneura</taxon>
        <taxon>Panpulmonata</taxon>
        <taxon>Sacoglossa</taxon>
        <taxon>Placobranchoidea</taxon>
        <taxon>Plakobranchidae</taxon>
        <taxon>Elysia</taxon>
    </lineage>
</organism>
<evidence type="ECO:0000256" key="1">
    <source>
        <dbReference type="SAM" id="MobiDB-lite"/>
    </source>
</evidence>
<gene>
    <name evidence="2" type="ORF">RRG08_013448</name>
</gene>
<evidence type="ECO:0000313" key="2">
    <source>
        <dbReference type="EMBL" id="KAK3747950.1"/>
    </source>
</evidence>
<name>A0AAE0YJA0_9GAST</name>
<evidence type="ECO:0000313" key="3">
    <source>
        <dbReference type="Proteomes" id="UP001283361"/>
    </source>
</evidence>
<protein>
    <submittedName>
        <fullName evidence="2">Uncharacterized protein</fullName>
    </submittedName>
</protein>
<accession>A0AAE0YJA0</accession>
<dbReference type="Proteomes" id="UP001283361">
    <property type="component" value="Unassembled WGS sequence"/>
</dbReference>
<keyword evidence="3" id="KW-1185">Reference proteome</keyword>
<feature type="compositionally biased region" description="Low complexity" evidence="1">
    <location>
        <begin position="180"/>
        <end position="200"/>
    </location>
</feature>
<dbReference type="Gene3D" id="1.20.120.20">
    <property type="entry name" value="Apolipoprotein"/>
    <property type="match status" value="1"/>
</dbReference>